<dbReference type="PANTHER" id="PTHR17630:SF44">
    <property type="entry name" value="PROTEIN AIM2"/>
    <property type="match status" value="1"/>
</dbReference>
<dbReference type="RefSeq" id="XP_016639296.1">
    <property type="nucleotide sequence ID" value="XM_016790786.1"/>
</dbReference>
<organism evidence="2 3">
    <name type="scientific">Pseudallescheria apiosperma</name>
    <name type="common">Scedosporium apiospermum</name>
    <dbReference type="NCBI Taxonomy" id="563466"/>
    <lineage>
        <taxon>Eukaryota</taxon>
        <taxon>Fungi</taxon>
        <taxon>Dikarya</taxon>
        <taxon>Ascomycota</taxon>
        <taxon>Pezizomycotina</taxon>
        <taxon>Sordariomycetes</taxon>
        <taxon>Hypocreomycetidae</taxon>
        <taxon>Microascales</taxon>
        <taxon>Microascaceae</taxon>
        <taxon>Scedosporium</taxon>
    </lineage>
</organism>
<comment type="caution">
    <text evidence="2">The sequence shown here is derived from an EMBL/GenBank/DDBJ whole genome shotgun (WGS) entry which is preliminary data.</text>
</comment>
<sequence>MASNPPGACCTTGFKHEGNPRGTAIKIAGKWDAYVTKPQDGKPSRKDVAVLIIPDAIGLGWDNVRLLADIVAESGYTTLVPDIFNGDPIKPNEMNTVDIPKWITEGSDGRNPHTPDAIDPIVEAAIDTLKKDYGAQRIGAMGYCLGAKYVVRHFKSGVNVGFLAHPTMVTDDELAAITGPLSIAAAETDPIFPAENRHRSEGILQKTGQPYHISLFSGVAHGFGLRADLSKKDQRFAQKQAISQALAWFSQYL</sequence>
<keyword evidence="3" id="KW-1185">Reference proteome</keyword>
<reference evidence="2 3" key="1">
    <citation type="journal article" date="2014" name="Genome Announc.">
        <title>Draft genome sequence of the pathogenic fungus Scedosporium apiospermum.</title>
        <authorList>
            <person name="Vandeputte P."/>
            <person name="Ghamrawi S."/>
            <person name="Rechenmann M."/>
            <person name="Iltis A."/>
            <person name="Giraud S."/>
            <person name="Fleury M."/>
            <person name="Thornton C."/>
            <person name="Delhaes L."/>
            <person name="Meyer W."/>
            <person name="Papon N."/>
            <person name="Bouchara J.P."/>
        </authorList>
    </citation>
    <scope>NUCLEOTIDE SEQUENCE [LARGE SCALE GENOMIC DNA]</scope>
    <source>
        <strain evidence="2 3">IHEM 14462</strain>
    </source>
</reference>
<evidence type="ECO:0000259" key="1">
    <source>
        <dbReference type="Pfam" id="PF01738"/>
    </source>
</evidence>
<dbReference type="InterPro" id="IPR002925">
    <property type="entry name" value="Dienelactn_hydro"/>
</dbReference>
<dbReference type="HOGENOM" id="CLU_054590_2_1_1"/>
<dbReference type="KEGG" id="sapo:SAPIO_CDS9363"/>
<evidence type="ECO:0000313" key="3">
    <source>
        <dbReference type="Proteomes" id="UP000028545"/>
    </source>
</evidence>
<dbReference type="OMA" id="CRYLKAG"/>
<dbReference type="Proteomes" id="UP000028545">
    <property type="component" value="Unassembled WGS sequence"/>
</dbReference>
<dbReference type="GO" id="GO:0016787">
    <property type="term" value="F:hydrolase activity"/>
    <property type="evidence" value="ECO:0007669"/>
    <property type="project" value="InterPro"/>
</dbReference>
<accession>A0A084FWN5</accession>
<dbReference type="OrthoDB" id="17560at2759"/>
<name>A0A084FWN5_PSEDA</name>
<feature type="domain" description="Dienelactone hydrolase" evidence="1">
    <location>
        <begin position="32"/>
        <end position="253"/>
    </location>
</feature>
<dbReference type="SUPFAM" id="SSF53474">
    <property type="entry name" value="alpha/beta-Hydrolases"/>
    <property type="match status" value="1"/>
</dbReference>
<dbReference type="AlphaFoldDB" id="A0A084FWN5"/>
<evidence type="ECO:0000313" key="2">
    <source>
        <dbReference type="EMBL" id="KEZ39497.1"/>
    </source>
</evidence>
<dbReference type="PANTHER" id="PTHR17630">
    <property type="entry name" value="DIENELACTONE HYDROLASE"/>
    <property type="match status" value="1"/>
</dbReference>
<dbReference type="GeneID" id="27728435"/>
<dbReference type="Gene3D" id="3.40.50.1820">
    <property type="entry name" value="alpha/beta hydrolase"/>
    <property type="match status" value="1"/>
</dbReference>
<proteinExistence type="predicted"/>
<dbReference type="EMBL" id="JOWA01000143">
    <property type="protein sequence ID" value="KEZ39497.1"/>
    <property type="molecule type" value="Genomic_DNA"/>
</dbReference>
<dbReference type="VEuPathDB" id="FungiDB:SAPIO_CDS9363"/>
<gene>
    <name evidence="2" type="ORF">SAPIO_CDS9363</name>
</gene>
<dbReference type="Pfam" id="PF01738">
    <property type="entry name" value="DLH"/>
    <property type="match status" value="1"/>
</dbReference>
<dbReference type="InterPro" id="IPR029058">
    <property type="entry name" value="AB_hydrolase_fold"/>
</dbReference>
<protein>
    <recommendedName>
        <fullName evidence="1">Dienelactone hydrolase domain-containing protein</fullName>
    </recommendedName>
</protein>